<reference evidence="1" key="1">
    <citation type="journal article" date="2015" name="Nature">
        <title>Complex archaea that bridge the gap between prokaryotes and eukaryotes.</title>
        <authorList>
            <person name="Spang A."/>
            <person name="Saw J.H."/>
            <person name="Jorgensen S.L."/>
            <person name="Zaremba-Niedzwiedzka K."/>
            <person name="Martijn J."/>
            <person name="Lind A.E."/>
            <person name="van Eijk R."/>
            <person name="Schleper C."/>
            <person name="Guy L."/>
            <person name="Ettema T.J."/>
        </authorList>
    </citation>
    <scope>NUCLEOTIDE SEQUENCE</scope>
</reference>
<name>A0A0F9RVS2_9ZZZZ</name>
<dbReference type="Gene3D" id="1.10.720.30">
    <property type="entry name" value="SAP domain"/>
    <property type="match status" value="1"/>
</dbReference>
<comment type="caution">
    <text evidence="1">The sequence shown here is derived from an EMBL/GenBank/DDBJ whole genome shotgun (WGS) entry which is preliminary data.</text>
</comment>
<dbReference type="EMBL" id="LAZR01000692">
    <property type="protein sequence ID" value="KKN60550.1"/>
    <property type="molecule type" value="Genomic_DNA"/>
</dbReference>
<sequence>MSKMLEIYTGFMVFEVKDNGEHFKLEINEDKFCHHNGDIVLHPLQVVIIVKEELRRIFIWKGVSSSVRKKFIASRVASEIQRELMNLSAFHRCKIVSVDQGDEPEEFLDAFGFQKISIKFELVDPNIPFMTETGQLPTSLNQRIELKTVTIENLKKKRFSEEKKQPSYERLKKDQRLKEILKDVLKIDVPENFKRKNILIGNSKLYGMVTRKAEIFCEVVEEREWGNISNISQDIFELEGYKLRIHFNKGLGEIEAIEILEKIPSVKKPSTKDIVDNYKKWTVKQLRQFCRDKGIKAPASFRKAEIIRLIIDFNASN</sequence>
<dbReference type="InterPro" id="IPR036361">
    <property type="entry name" value="SAP_dom_sf"/>
</dbReference>
<dbReference type="Gene3D" id="3.40.20.10">
    <property type="entry name" value="Severin"/>
    <property type="match status" value="1"/>
</dbReference>
<dbReference type="InterPro" id="IPR029006">
    <property type="entry name" value="ADF-H/Gelsolin-like_dom_sf"/>
</dbReference>
<accession>A0A0F9RVS2</accession>
<protein>
    <submittedName>
        <fullName evidence="1">Uncharacterized protein</fullName>
    </submittedName>
</protein>
<evidence type="ECO:0000313" key="1">
    <source>
        <dbReference type="EMBL" id="KKN60550.1"/>
    </source>
</evidence>
<organism evidence="1">
    <name type="scientific">marine sediment metagenome</name>
    <dbReference type="NCBI Taxonomy" id="412755"/>
    <lineage>
        <taxon>unclassified sequences</taxon>
        <taxon>metagenomes</taxon>
        <taxon>ecological metagenomes</taxon>
    </lineage>
</organism>
<proteinExistence type="predicted"/>
<gene>
    <name evidence="1" type="ORF">LCGC14_0530880</name>
</gene>
<dbReference type="SUPFAM" id="SSF55753">
    <property type="entry name" value="Actin depolymerizing proteins"/>
    <property type="match status" value="1"/>
</dbReference>
<dbReference type="AlphaFoldDB" id="A0A0F9RVS2"/>